<name>A0A421NUB0_9MOLU</name>
<dbReference type="Proteomes" id="UP000283896">
    <property type="component" value="Unassembled WGS sequence"/>
</dbReference>
<evidence type="ECO:0000313" key="1">
    <source>
        <dbReference type="EMBL" id="RMI87595.1"/>
    </source>
</evidence>
<dbReference type="EMBL" id="MPBG01000015">
    <property type="protein sequence ID" value="RMI87595.1"/>
    <property type="molecule type" value="Genomic_DNA"/>
</dbReference>
<comment type="caution">
    <text evidence="1">The sequence shown here is derived from an EMBL/GenBank/DDBJ whole genome shotgun (WGS) entry which is preliminary data.</text>
</comment>
<protein>
    <submittedName>
        <fullName evidence="1">Uncharacterized protein</fullName>
    </submittedName>
</protein>
<dbReference type="RefSeq" id="WP_193550456.1">
    <property type="nucleotide sequence ID" value="NZ_MPBG01000015.1"/>
</dbReference>
<sequence length="55" mass="6486">MNKIIKKKTKSNTNETNQNKEIKTMTNPKNIKSQKGTFFIPKFNITFIKIKLRSK</sequence>
<evidence type="ECO:0000313" key="2">
    <source>
        <dbReference type="Proteomes" id="UP000283896"/>
    </source>
</evidence>
<gene>
    <name evidence="1" type="ORF">PSSA1_v1c6840</name>
</gene>
<dbReference type="AlphaFoldDB" id="A0A421NUB0"/>
<accession>A0A421NUB0</accession>
<reference evidence="2" key="1">
    <citation type="submission" date="2016-11" db="EMBL/GenBank/DDBJ databases">
        <title>Genome sequence of Candidatus Phytoplasma solani strain SA-1.</title>
        <authorList>
            <person name="Haryono M."/>
            <person name="Samarzija I."/>
            <person name="Seruga Music M."/>
            <person name="Hogenhout S."/>
            <person name="Kuo C.-H."/>
        </authorList>
    </citation>
    <scope>NUCLEOTIDE SEQUENCE [LARGE SCALE GENOMIC DNA]</scope>
    <source>
        <strain evidence="2">SA-1</strain>
    </source>
</reference>
<organism evidence="1 2">
    <name type="scientific">Candidatus Phytoplasma solani</name>
    <dbReference type="NCBI Taxonomy" id="69896"/>
    <lineage>
        <taxon>Bacteria</taxon>
        <taxon>Bacillati</taxon>
        <taxon>Mycoplasmatota</taxon>
        <taxon>Mollicutes</taxon>
        <taxon>Acholeplasmatales</taxon>
        <taxon>Acholeplasmataceae</taxon>
        <taxon>Candidatus Phytoplasma</taxon>
        <taxon>16SrXII (Stolbur group)</taxon>
    </lineage>
</organism>
<proteinExistence type="predicted"/>
<keyword evidence="2" id="KW-1185">Reference proteome</keyword>